<evidence type="ECO:0000256" key="2">
    <source>
        <dbReference type="ARBA" id="ARBA00012438"/>
    </source>
</evidence>
<dbReference type="SUPFAM" id="SSF47384">
    <property type="entry name" value="Homodimeric domain of signal transducing histidine kinase"/>
    <property type="match status" value="1"/>
</dbReference>
<keyword evidence="9" id="KW-0472">Membrane</keyword>
<dbReference type="SMART" id="SM00387">
    <property type="entry name" value="HATPase_c"/>
    <property type="match status" value="1"/>
</dbReference>
<gene>
    <name evidence="11" type="ORF">RKE40_22310</name>
</gene>
<comment type="caution">
    <text evidence="11">The sequence shown here is derived from an EMBL/GenBank/DDBJ whole genome shotgun (WGS) entry which is preliminary data.</text>
</comment>
<evidence type="ECO:0000313" key="11">
    <source>
        <dbReference type="EMBL" id="MDU0342640.1"/>
    </source>
</evidence>
<dbReference type="GO" id="GO:0005524">
    <property type="term" value="F:ATP binding"/>
    <property type="evidence" value="ECO:0007669"/>
    <property type="project" value="UniProtKB-KW"/>
</dbReference>
<feature type="transmembrane region" description="Helical" evidence="9">
    <location>
        <begin position="9"/>
        <end position="28"/>
    </location>
</feature>
<evidence type="ECO:0000256" key="9">
    <source>
        <dbReference type="SAM" id="Phobius"/>
    </source>
</evidence>
<dbReference type="Gene3D" id="3.30.565.10">
    <property type="entry name" value="Histidine kinase-like ATPase, C-terminal domain"/>
    <property type="match status" value="1"/>
</dbReference>
<feature type="transmembrane region" description="Helical" evidence="9">
    <location>
        <begin position="217"/>
        <end position="239"/>
    </location>
</feature>
<reference evidence="11 12" key="1">
    <citation type="submission" date="2023-09" db="EMBL/GenBank/DDBJ databases">
        <title>Whole genome shotgun sequencing (WGS) of Bosea sp. ZW T0_25, isolated from stored onions (Allium cepa).</title>
        <authorList>
            <person name="Stoll D.A."/>
            <person name="Huch M."/>
        </authorList>
    </citation>
    <scope>NUCLEOTIDE SEQUENCE [LARGE SCALE GENOMIC DNA]</scope>
    <source>
        <strain evidence="11 12">ZW T0_25</strain>
    </source>
</reference>
<keyword evidence="5" id="KW-0547">Nucleotide-binding</keyword>
<sequence length="503" mass="52465">MTGRRRRSIILLSGIAVLGLVCVLYSLLQRRQAAAELASAGQTLHRLISQRADQHDAHLTSLSALVQAADPAPIATVEQVAASITRFYPRIVGIDVIDLAATPPASLLDASDPAIVAAEAAQASGASVRTRAIDDGSKLLLVKRALTDGVGHYAIALIVDIARLSASDVALPEGATATLRLASEPPPAGNKASAFSAEIASRTQPLRLDLASTAPRWPVPPLGFLLLAALLTALGGVLIERLLDARSKANDAARKAALAAQDARLAHAGRVNAMGELASGIAHELTQPLTAILSHAQAGQRLVQRPGMEPATLAPALDAIARNAKRAGEILGRLRAWISKSEPDLEIVDLAELAREVAHLLTTGALPDGTSLKVESDGSRPLVRADRVQLEQVVFNLGRNALDAVAEAKSERIVTIAVAMQGAEALLSVADTGPGLSSEAEARLFEPFFTTKPEGLGLGLALCNRLIERFGGTLEGRNAAVGGAVFSFHLPLAAEAIRREAAE</sequence>
<keyword evidence="9" id="KW-1133">Transmembrane helix</keyword>
<dbReference type="InterPro" id="IPR036097">
    <property type="entry name" value="HisK_dim/P_sf"/>
</dbReference>
<dbReference type="EC" id="2.7.13.3" evidence="2"/>
<evidence type="ECO:0000256" key="3">
    <source>
        <dbReference type="ARBA" id="ARBA00022553"/>
    </source>
</evidence>
<dbReference type="Pfam" id="PF02518">
    <property type="entry name" value="HATPase_c"/>
    <property type="match status" value="1"/>
</dbReference>
<dbReference type="InterPro" id="IPR036890">
    <property type="entry name" value="HATPase_C_sf"/>
</dbReference>
<keyword evidence="9" id="KW-0812">Transmembrane</keyword>
<dbReference type="PANTHER" id="PTHR43065">
    <property type="entry name" value="SENSOR HISTIDINE KINASE"/>
    <property type="match status" value="1"/>
</dbReference>
<evidence type="ECO:0000256" key="8">
    <source>
        <dbReference type="ARBA" id="ARBA00023012"/>
    </source>
</evidence>
<dbReference type="InterPro" id="IPR004358">
    <property type="entry name" value="Sig_transdc_His_kin-like_C"/>
</dbReference>
<keyword evidence="3" id="KW-0597">Phosphoprotein</keyword>
<evidence type="ECO:0000313" key="12">
    <source>
        <dbReference type="Proteomes" id="UP001254257"/>
    </source>
</evidence>
<dbReference type="InterPro" id="IPR005467">
    <property type="entry name" value="His_kinase_dom"/>
</dbReference>
<dbReference type="RefSeq" id="WP_316020406.1">
    <property type="nucleotide sequence ID" value="NZ_JAWDID010000045.1"/>
</dbReference>
<dbReference type="Pfam" id="PF00512">
    <property type="entry name" value="HisKA"/>
    <property type="match status" value="1"/>
</dbReference>
<evidence type="ECO:0000256" key="4">
    <source>
        <dbReference type="ARBA" id="ARBA00022679"/>
    </source>
</evidence>
<dbReference type="InterPro" id="IPR003594">
    <property type="entry name" value="HATPase_dom"/>
</dbReference>
<dbReference type="SUPFAM" id="SSF55874">
    <property type="entry name" value="ATPase domain of HSP90 chaperone/DNA topoisomerase II/histidine kinase"/>
    <property type="match status" value="1"/>
</dbReference>
<protein>
    <recommendedName>
        <fullName evidence="2">histidine kinase</fullName>
        <ecNumber evidence="2">2.7.13.3</ecNumber>
    </recommendedName>
</protein>
<feature type="domain" description="Histidine kinase" evidence="10">
    <location>
        <begin position="280"/>
        <end position="494"/>
    </location>
</feature>
<evidence type="ECO:0000256" key="6">
    <source>
        <dbReference type="ARBA" id="ARBA00022777"/>
    </source>
</evidence>
<evidence type="ECO:0000256" key="1">
    <source>
        <dbReference type="ARBA" id="ARBA00000085"/>
    </source>
</evidence>
<dbReference type="Gene3D" id="1.10.287.130">
    <property type="match status" value="1"/>
</dbReference>
<keyword evidence="12" id="KW-1185">Reference proteome</keyword>
<dbReference type="PROSITE" id="PS50109">
    <property type="entry name" value="HIS_KIN"/>
    <property type="match status" value="1"/>
</dbReference>
<organism evidence="11 12">
    <name type="scientific">Bosea rubneri</name>
    <dbReference type="NCBI Taxonomy" id="3075434"/>
    <lineage>
        <taxon>Bacteria</taxon>
        <taxon>Pseudomonadati</taxon>
        <taxon>Pseudomonadota</taxon>
        <taxon>Alphaproteobacteria</taxon>
        <taxon>Hyphomicrobiales</taxon>
        <taxon>Boseaceae</taxon>
        <taxon>Bosea</taxon>
    </lineage>
</organism>
<keyword evidence="4" id="KW-0808">Transferase</keyword>
<dbReference type="PRINTS" id="PR00344">
    <property type="entry name" value="BCTRLSENSOR"/>
</dbReference>
<dbReference type="PANTHER" id="PTHR43065:SF46">
    <property type="entry name" value="C4-DICARBOXYLATE TRANSPORT SENSOR PROTEIN DCTB"/>
    <property type="match status" value="1"/>
</dbReference>
<dbReference type="SMART" id="SM00388">
    <property type="entry name" value="HisKA"/>
    <property type="match status" value="1"/>
</dbReference>
<dbReference type="Proteomes" id="UP001254257">
    <property type="component" value="Unassembled WGS sequence"/>
</dbReference>
<evidence type="ECO:0000259" key="10">
    <source>
        <dbReference type="PROSITE" id="PS50109"/>
    </source>
</evidence>
<accession>A0ABU3SCY1</accession>
<evidence type="ECO:0000256" key="7">
    <source>
        <dbReference type="ARBA" id="ARBA00022840"/>
    </source>
</evidence>
<dbReference type="EMBL" id="JAWDID010000045">
    <property type="protein sequence ID" value="MDU0342640.1"/>
    <property type="molecule type" value="Genomic_DNA"/>
</dbReference>
<keyword evidence="7 11" id="KW-0067">ATP-binding</keyword>
<evidence type="ECO:0000256" key="5">
    <source>
        <dbReference type="ARBA" id="ARBA00022741"/>
    </source>
</evidence>
<comment type="catalytic activity">
    <reaction evidence="1">
        <text>ATP + protein L-histidine = ADP + protein N-phospho-L-histidine.</text>
        <dbReference type="EC" id="2.7.13.3"/>
    </reaction>
</comment>
<keyword evidence="6" id="KW-0418">Kinase</keyword>
<dbReference type="InterPro" id="IPR003661">
    <property type="entry name" value="HisK_dim/P_dom"/>
</dbReference>
<keyword evidence="8" id="KW-0902">Two-component regulatory system</keyword>
<name>A0ABU3SCY1_9HYPH</name>
<dbReference type="CDD" id="cd00082">
    <property type="entry name" value="HisKA"/>
    <property type="match status" value="1"/>
</dbReference>
<proteinExistence type="predicted"/>